<dbReference type="OrthoDB" id="9807542at2"/>
<dbReference type="SMART" id="SM01022">
    <property type="entry name" value="ASCH"/>
    <property type="match status" value="1"/>
</dbReference>
<dbReference type="PANTHER" id="PTHR39203:SF1">
    <property type="entry name" value="CYTOPLASMIC PROTEIN"/>
    <property type="match status" value="1"/>
</dbReference>
<dbReference type="PANTHER" id="PTHR39203">
    <property type="entry name" value="CYTOPLASMIC PROTEIN-RELATED"/>
    <property type="match status" value="1"/>
</dbReference>
<name>A0A317FEV3_9PROT</name>
<proteinExistence type="predicted"/>
<organism evidence="2 3">
    <name type="scientific">Falsiroseomonas bella</name>
    <dbReference type="NCBI Taxonomy" id="2184016"/>
    <lineage>
        <taxon>Bacteria</taxon>
        <taxon>Pseudomonadati</taxon>
        <taxon>Pseudomonadota</taxon>
        <taxon>Alphaproteobacteria</taxon>
        <taxon>Acetobacterales</taxon>
        <taxon>Roseomonadaceae</taxon>
        <taxon>Falsiroseomonas</taxon>
    </lineage>
</organism>
<dbReference type="SUPFAM" id="SSF88697">
    <property type="entry name" value="PUA domain-like"/>
    <property type="match status" value="1"/>
</dbReference>
<dbReference type="Gene3D" id="3.10.400.10">
    <property type="entry name" value="Sulfate adenylyltransferase"/>
    <property type="match status" value="1"/>
</dbReference>
<protein>
    <submittedName>
        <fullName evidence="2">RNA-binding protein</fullName>
    </submittedName>
</protein>
<reference evidence="3" key="1">
    <citation type="submission" date="2018-05" db="EMBL/GenBank/DDBJ databases">
        <authorList>
            <person name="Du Z."/>
            <person name="Wang X."/>
        </authorList>
    </citation>
    <scope>NUCLEOTIDE SEQUENCE [LARGE SCALE GENOMIC DNA]</scope>
    <source>
        <strain evidence="3">CQN31</strain>
    </source>
</reference>
<dbReference type="InterPro" id="IPR007374">
    <property type="entry name" value="ASCH_domain"/>
</dbReference>
<sequence length="154" mass="17236">MQDHRHDILEAAFPGESGRFFLSMRIGGTPDLADYGAALILDGTKTATSSPFSDYPDGRIPFAGALSVLLDGRERPVGIVETTGVETVRFRDVTEAMARAYGEGERTLAWWRREIGAWYRDKADHEGWRFSEHDAILWEWINVARRLQPGGATP</sequence>
<dbReference type="AlphaFoldDB" id="A0A317FEV3"/>
<dbReference type="InterPro" id="IPR009326">
    <property type="entry name" value="DUF984"/>
</dbReference>
<comment type="caution">
    <text evidence="2">The sequence shown here is derived from an EMBL/GenBank/DDBJ whole genome shotgun (WGS) entry which is preliminary data.</text>
</comment>
<gene>
    <name evidence="2" type="ORF">DFH01_15065</name>
</gene>
<dbReference type="RefSeq" id="WP_109871262.1">
    <property type="nucleotide sequence ID" value="NZ_QGNA01000003.1"/>
</dbReference>
<dbReference type="EMBL" id="QGNA01000003">
    <property type="protein sequence ID" value="PWS36469.1"/>
    <property type="molecule type" value="Genomic_DNA"/>
</dbReference>
<feature type="domain" description="ASCH" evidence="1">
    <location>
        <begin position="24"/>
        <end position="145"/>
    </location>
</feature>
<evidence type="ECO:0000313" key="2">
    <source>
        <dbReference type="EMBL" id="PWS36469.1"/>
    </source>
</evidence>
<dbReference type="Pfam" id="PF04266">
    <property type="entry name" value="ASCH"/>
    <property type="match status" value="1"/>
</dbReference>
<evidence type="ECO:0000259" key="1">
    <source>
        <dbReference type="SMART" id="SM01022"/>
    </source>
</evidence>
<evidence type="ECO:0000313" key="3">
    <source>
        <dbReference type="Proteomes" id="UP000245765"/>
    </source>
</evidence>
<dbReference type="InterPro" id="IPR015947">
    <property type="entry name" value="PUA-like_sf"/>
</dbReference>
<keyword evidence="3" id="KW-1185">Reference proteome</keyword>
<dbReference type="Proteomes" id="UP000245765">
    <property type="component" value="Unassembled WGS sequence"/>
</dbReference>
<accession>A0A317FEV3</accession>